<dbReference type="Proteomes" id="UP001549106">
    <property type="component" value="Unassembled WGS sequence"/>
</dbReference>
<evidence type="ECO:0000313" key="3">
    <source>
        <dbReference type="Proteomes" id="UP001549106"/>
    </source>
</evidence>
<keyword evidence="1" id="KW-0472">Membrane</keyword>
<feature type="transmembrane region" description="Helical" evidence="1">
    <location>
        <begin position="158"/>
        <end position="180"/>
    </location>
</feature>
<feature type="transmembrane region" description="Helical" evidence="1">
    <location>
        <begin position="217"/>
        <end position="238"/>
    </location>
</feature>
<accession>A0ABV2M0Z9</accession>
<keyword evidence="1" id="KW-1133">Transmembrane helix</keyword>
<feature type="transmembrane region" description="Helical" evidence="1">
    <location>
        <begin position="60"/>
        <end position="79"/>
    </location>
</feature>
<feature type="transmembrane region" description="Helical" evidence="1">
    <location>
        <begin position="85"/>
        <end position="107"/>
    </location>
</feature>
<feature type="transmembrane region" description="Helical" evidence="1">
    <location>
        <begin position="130"/>
        <end position="152"/>
    </location>
</feature>
<reference evidence="2 3" key="1">
    <citation type="submission" date="2024-06" db="EMBL/GenBank/DDBJ databases">
        <title>Genomic Encyclopedia of Type Strains, Phase IV (KMG-IV): sequencing the most valuable type-strain genomes for metagenomic binning, comparative biology and taxonomic classification.</title>
        <authorList>
            <person name="Goeker M."/>
        </authorList>
    </citation>
    <scope>NUCLEOTIDE SEQUENCE [LARGE SCALE GENOMIC DNA]</scope>
    <source>
        <strain evidence="2 3">DSM 29492</strain>
    </source>
</reference>
<name>A0ABV2M0Z9_9FIRM</name>
<proteinExistence type="predicted"/>
<evidence type="ECO:0000256" key="1">
    <source>
        <dbReference type="SAM" id="Phobius"/>
    </source>
</evidence>
<dbReference type="RefSeq" id="WP_147599635.1">
    <property type="nucleotide sequence ID" value="NZ_BAABXP010000002.1"/>
</dbReference>
<keyword evidence="3" id="KW-1185">Reference proteome</keyword>
<protein>
    <submittedName>
        <fullName evidence="2">Membrane-associated HD superfamily phosphohydrolase</fullName>
    </submittedName>
</protein>
<organism evidence="2 3">
    <name type="scientific">Blautia caecimuris</name>
    <dbReference type="NCBI Taxonomy" id="1796615"/>
    <lineage>
        <taxon>Bacteria</taxon>
        <taxon>Bacillati</taxon>
        <taxon>Bacillota</taxon>
        <taxon>Clostridia</taxon>
        <taxon>Lachnospirales</taxon>
        <taxon>Lachnospiraceae</taxon>
        <taxon>Blautia</taxon>
    </lineage>
</organism>
<comment type="caution">
    <text evidence="2">The sequence shown here is derived from an EMBL/GenBank/DDBJ whole genome shotgun (WGS) entry which is preliminary data.</text>
</comment>
<dbReference type="EMBL" id="JBEPMJ010000008">
    <property type="protein sequence ID" value="MET3750135.1"/>
    <property type="molecule type" value="Genomic_DNA"/>
</dbReference>
<evidence type="ECO:0000313" key="2">
    <source>
        <dbReference type="EMBL" id="MET3750135.1"/>
    </source>
</evidence>
<sequence>MENREIKELFLQADKQIAIQESRKQQVLTSMTMELKQQKIPVLNQREILFSQFLYMDKSFLILHAIAVCFCIGILLLLQRAGADINTMIIACMIGVSGIAVLTVFLIDKLFLGRMAELGASCYFSTKQSVAAYMVIVGSINLAIFLLIIFYIGSSLNIGILQLGLYVVTAFFLSNIVSVGILSTEIGRENRYFLFISSVFLAIGYTVFSAVPTVFSAVSLGAWGIACFILGSVFALQLKKLFVEMIKGEILCMN</sequence>
<gene>
    <name evidence="2" type="ORF">ABID24_001379</name>
</gene>
<keyword evidence="1" id="KW-0812">Transmembrane</keyword>
<feature type="transmembrane region" description="Helical" evidence="1">
    <location>
        <begin position="192"/>
        <end position="211"/>
    </location>
</feature>